<evidence type="ECO:0000313" key="4">
    <source>
        <dbReference type="Proteomes" id="UP000054359"/>
    </source>
</evidence>
<dbReference type="EMBL" id="KK118844">
    <property type="protein sequence ID" value="KFM73982.1"/>
    <property type="molecule type" value="Genomic_DNA"/>
</dbReference>
<organism evidence="3 4">
    <name type="scientific">Stegodyphus mimosarum</name>
    <name type="common">African social velvet spider</name>
    <dbReference type="NCBI Taxonomy" id="407821"/>
    <lineage>
        <taxon>Eukaryota</taxon>
        <taxon>Metazoa</taxon>
        <taxon>Ecdysozoa</taxon>
        <taxon>Arthropoda</taxon>
        <taxon>Chelicerata</taxon>
        <taxon>Arachnida</taxon>
        <taxon>Araneae</taxon>
        <taxon>Araneomorphae</taxon>
        <taxon>Entelegynae</taxon>
        <taxon>Eresoidea</taxon>
        <taxon>Eresidae</taxon>
        <taxon>Stegodyphus</taxon>
    </lineage>
</organism>
<dbReference type="GO" id="GO:0098632">
    <property type="term" value="F:cell-cell adhesion mediator activity"/>
    <property type="evidence" value="ECO:0007669"/>
    <property type="project" value="TreeGrafter"/>
</dbReference>
<dbReference type="AlphaFoldDB" id="A0A087U9E3"/>
<dbReference type="Pfam" id="PF13927">
    <property type="entry name" value="Ig_3"/>
    <property type="match status" value="1"/>
</dbReference>
<dbReference type="PROSITE" id="PS50835">
    <property type="entry name" value="IG_LIKE"/>
    <property type="match status" value="2"/>
</dbReference>
<dbReference type="Gene3D" id="2.60.40.10">
    <property type="entry name" value="Immunoglobulins"/>
    <property type="match status" value="2"/>
</dbReference>
<dbReference type="SUPFAM" id="SSF48726">
    <property type="entry name" value="Immunoglobulin"/>
    <property type="match status" value="2"/>
</dbReference>
<dbReference type="SMART" id="SM00408">
    <property type="entry name" value="IGc2"/>
    <property type="match status" value="1"/>
</dbReference>
<dbReference type="InterPro" id="IPR013098">
    <property type="entry name" value="Ig_I-set"/>
</dbReference>
<dbReference type="InterPro" id="IPR036179">
    <property type="entry name" value="Ig-like_dom_sf"/>
</dbReference>
<dbReference type="PANTHER" id="PTHR10075">
    <property type="entry name" value="BASIGIN RELATED"/>
    <property type="match status" value="1"/>
</dbReference>
<dbReference type="InterPro" id="IPR003598">
    <property type="entry name" value="Ig_sub2"/>
</dbReference>
<reference evidence="3 4" key="1">
    <citation type="submission" date="2013-11" db="EMBL/GenBank/DDBJ databases">
        <title>Genome sequencing of Stegodyphus mimosarum.</title>
        <authorList>
            <person name="Bechsgaard J."/>
        </authorList>
    </citation>
    <scope>NUCLEOTIDE SEQUENCE [LARGE SCALE GENOMIC DNA]</scope>
</reference>
<feature type="domain" description="Ig-like" evidence="2">
    <location>
        <begin position="61"/>
        <end position="139"/>
    </location>
</feature>
<dbReference type="GO" id="GO:0070593">
    <property type="term" value="P:dendrite self-avoidance"/>
    <property type="evidence" value="ECO:0007669"/>
    <property type="project" value="TreeGrafter"/>
</dbReference>
<dbReference type="STRING" id="407821.A0A087U9E3"/>
<dbReference type="FunFam" id="2.60.40.10:FF:000104">
    <property type="entry name" value="Down syndrome cell adhesion molecule b"/>
    <property type="match status" value="1"/>
</dbReference>
<dbReference type="Proteomes" id="UP000054359">
    <property type="component" value="Unassembled WGS sequence"/>
</dbReference>
<evidence type="ECO:0000313" key="3">
    <source>
        <dbReference type="EMBL" id="KFM73982.1"/>
    </source>
</evidence>
<feature type="domain" description="Ig-like" evidence="2">
    <location>
        <begin position="1"/>
        <end position="56"/>
    </location>
</feature>
<dbReference type="GO" id="GO:0005886">
    <property type="term" value="C:plasma membrane"/>
    <property type="evidence" value="ECO:0007669"/>
    <property type="project" value="TreeGrafter"/>
</dbReference>
<dbReference type="GO" id="GO:0007156">
    <property type="term" value="P:homophilic cell adhesion via plasma membrane adhesion molecules"/>
    <property type="evidence" value="ECO:0007669"/>
    <property type="project" value="TreeGrafter"/>
</dbReference>
<feature type="non-terminal residue" evidence="3">
    <location>
        <position position="139"/>
    </location>
</feature>
<accession>A0A087U9E3</accession>
<dbReference type="OMA" id="LESSEWI"/>
<evidence type="ECO:0000259" key="2">
    <source>
        <dbReference type="PROSITE" id="PS50835"/>
    </source>
</evidence>
<protein>
    <submittedName>
        <fullName evidence="3">Down syndrome cell adhesion molecule</fullName>
    </submittedName>
</protein>
<keyword evidence="4" id="KW-1185">Reference proteome</keyword>
<dbReference type="InterPro" id="IPR013783">
    <property type="entry name" value="Ig-like_fold"/>
</dbReference>
<name>A0A087U9E3_STEMI</name>
<proteinExistence type="predicted"/>
<dbReference type="GO" id="GO:0030424">
    <property type="term" value="C:axon"/>
    <property type="evidence" value="ECO:0007669"/>
    <property type="project" value="TreeGrafter"/>
</dbReference>
<dbReference type="OrthoDB" id="6426925at2759"/>
<keyword evidence="1" id="KW-0393">Immunoglobulin domain</keyword>
<sequence>MKDGKPLPDDLRGSISTVNEFTSTLSFSSVSQNHNGNYTCIATNPVASRNQTATMIVRVPPKWRTEPSDKSVVMGQPVVFDCQANGYPDPVIRWKKSTEGSKSQFQVIISNENVQILENGSLIIKEASKDDNGDYMCQA</sequence>
<dbReference type="InterPro" id="IPR007110">
    <property type="entry name" value="Ig-like_dom"/>
</dbReference>
<gene>
    <name evidence="3" type="ORF">X975_06119</name>
</gene>
<dbReference type="GO" id="GO:0007411">
    <property type="term" value="P:axon guidance"/>
    <property type="evidence" value="ECO:0007669"/>
    <property type="project" value="TreeGrafter"/>
</dbReference>
<dbReference type="Pfam" id="PF07679">
    <property type="entry name" value="I-set"/>
    <property type="match status" value="1"/>
</dbReference>
<evidence type="ECO:0000256" key="1">
    <source>
        <dbReference type="ARBA" id="ARBA00023319"/>
    </source>
</evidence>
<dbReference type="PANTHER" id="PTHR10075:SF100">
    <property type="entry name" value="FASCICLIN-2"/>
    <property type="match status" value="1"/>
</dbReference>